<dbReference type="AlphaFoldDB" id="C3PLU4"/>
<dbReference type="KEGG" id="raf:RAF_ORF1155"/>
<sequence>MLALVSVLGIANRIVTVGGGSVADGSAFGGGAYVPGSFVTLGEVNNFTADVPAMPAIYLDTFNNATILCQITYFGPVIPVDLTKENVGRVVDVPNAINITLTGTPVTNAQALAVVPPFAPGPGEAPGNTYYFNSFNFNDLASTLIFQATSLFPSTGDNRIAFISGPGSIVTSVQGQADLTLQIDTDFQFKHPSWIKAKTFNIANNKLLNFATDTSPAAGLYVNEVMDIQPYRHSIKFGGQNATYDVSNESPNAAEFVASFNLVPANDVDGQLRVHVASGSREIALNAGTGRRVAVMEQEGQGLTNF</sequence>
<keyword evidence="2" id="KW-1185">Reference proteome</keyword>
<gene>
    <name evidence="1" type="primary">sca9</name>
    <name evidence="1" type="ordered locus">RAF_ORF1155</name>
</gene>
<protein>
    <submittedName>
        <fullName evidence="1">Cell surface antigen Sca9</fullName>
    </submittedName>
</protein>
<accession>C3PLU4</accession>
<organism evidence="1 2">
    <name type="scientific">Rickettsia africae (strain ESF-5)</name>
    <dbReference type="NCBI Taxonomy" id="347255"/>
    <lineage>
        <taxon>Bacteria</taxon>
        <taxon>Pseudomonadati</taxon>
        <taxon>Pseudomonadota</taxon>
        <taxon>Alphaproteobacteria</taxon>
        <taxon>Rickettsiales</taxon>
        <taxon>Rickettsiaceae</taxon>
        <taxon>Rickettsieae</taxon>
        <taxon>Rickettsia</taxon>
        <taxon>spotted fever group</taxon>
    </lineage>
</organism>
<evidence type="ECO:0000313" key="2">
    <source>
        <dbReference type="Proteomes" id="UP000002305"/>
    </source>
</evidence>
<dbReference type="HOGENOM" id="CLU_1110727_0_0_5"/>
<proteinExistence type="predicted"/>
<reference evidence="1 2" key="1">
    <citation type="journal article" date="2009" name="BMC Genomics">
        <title>Analysis of the Rickettsia africae genome reveals that virulence acquisition in Rickettsia species may be explained by genome reduction.</title>
        <authorList>
            <person name="Fournier P.-E."/>
            <person name="El Karkouri K."/>
            <person name="Leroy Q."/>
            <person name="Robert C."/>
            <person name="Giumelli B."/>
            <person name="Renesto P."/>
            <person name="Socolovschi C."/>
            <person name="Parola P."/>
            <person name="Audic S."/>
            <person name="Raoult D."/>
        </authorList>
    </citation>
    <scope>NUCLEOTIDE SEQUENCE [LARGE SCALE GENOMIC DNA]</scope>
    <source>
        <strain evidence="1 2">ESF-5</strain>
    </source>
</reference>
<evidence type="ECO:0000313" key="1">
    <source>
        <dbReference type="EMBL" id="ACP53934.1"/>
    </source>
</evidence>
<dbReference type="EMBL" id="CP001612">
    <property type="protein sequence ID" value="ACP53934.1"/>
    <property type="molecule type" value="Genomic_DNA"/>
</dbReference>
<dbReference type="Proteomes" id="UP000002305">
    <property type="component" value="Chromosome"/>
</dbReference>
<name>C3PLU4_RICAE</name>